<feature type="compositionally biased region" description="Basic and acidic residues" evidence="1">
    <location>
        <begin position="68"/>
        <end position="77"/>
    </location>
</feature>
<sequence length="394" mass="42654">MYILRSGASVPATPSVSGMHDRDGDGGLRGAQRRAAPHPWRGGGGGSSVAPAEWLERGGRRGAFSPRRVFDGRTDGRRHGRGPSGLPPGYVHVVPCVSAPPRRVSVGAAPSVSIRAADICTPIFDAPPSALSAVDDSHDASPRRRTGRGAHIPLRESPAIAGRVLLLLLLLLWPSQRSAVFPSLSYRLHVRTSPTASVLLEPAPAPRASAQHKPRCVPAEAAGNPLLSSSCHARSLDPRPADSDDTPTTRPLSPPPSPPPPHPHGVLRRWSRRPSERERRVSNVPPLASLYWRARIQMLLGLPHARGCSRPAAGLTDVGYSLSARLRYVSLRELRFERLPDQIYLPSREARAPHNKRARTVPPFQDRQDVRLFAGGVRCLGQNVTRSAWPEKGD</sequence>
<reference evidence="2 3" key="1">
    <citation type="journal article" date="2018" name="Sci. Rep.">
        <title>Genome sequence of the cauliflower mushroom Sparassis crispa (Hanabiratake) and its association with beneficial usage.</title>
        <authorList>
            <person name="Kiyama R."/>
            <person name="Furutani Y."/>
            <person name="Kawaguchi K."/>
            <person name="Nakanishi T."/>
        </authorList>
    </citation>
    <scope>NUCLEOTIDE SEQUENCE [LARGE SCALE GENOMIC DNA]</scope>
</reference>
<feature type="compositionally biased region" description="Pro residues" evidence="1">
    <location>
        <begin position="252"/>
        <end position="263"/>
    </location>
</feature>
<dbReference type="AlphaFoldDB" id="A0A401G4R9"/>
<dbReference type="EMBL" id="BFAD01000001">
    <property type="protein sequence ID" value="GBE77150.1"/>
    <property type="molecule type" value="Genomic_DNA"/>
</dbReference>
<dbReference type="Proteomes" id="UP000287166">
    <property type="component" value="Unassembled WGS sequence"/>
</dbReference>
<name>A0A401G4R9_9APHY</name>
<comment type="caution">
    <text evidence="2">The sequence shown here is derived from an EMBL/GenBank/DDBJ whole genome shotgun (WGS) entry which is preliminary data.</text>
</comment>
<keyword evidence="3" id="KW-1185">Reference proteome</keyword>
<evidence type="ECO:0000313" key="3">
    <source>
        <dbReference type="Proteomes" id="UP000287166"/>
    </source>
</evidence>
<dbReference type="GeneID" id="38774067"/>
<protein>
    <submittedName>
        <fullName evidence="2">Uncharacterized protein</fullName>
    </submittedName>
</protein>
<evidence type="ECO:0000313" key="2">
    <source>
        <dbReference type="EMBL" id="GBE77150.1"/>
    </source>
</evidence>
<dbReference type="InParanoid" id="A0A401G4R9"/>
<feature type="region of interest" description="Disordered" evidence="1">
    <location>
        <begin position="131"/>
        <end position="150"/>
    </location>
</feature>
<feature type="region of interest" description="Disordered" evidence="1">
    <location>
        <begin position="205"/>
        <end position="282"/>
    </location>
</feature>
<organism evidence="2 3">
    <name type="scientific">Sparassis crispa</name>
    <dbReference type="NCBI Taxonomy" id="139825"/>
    <lineage>
        <taxon>Eukaryota</taxon>
        <taxon>Fungi</taxon>
        <taxon>Dikarya</taxon>
        <taxon>Basidiomycota</taxon>
        <taxon>Agaricomycotina</taxon>
        <taxon>Agaricomycetes</taxon>
        <taxon>Polyporales</taxon>
        <taxon>Sparassidaceae</taxon>
        <taxon>Sparassis</taxon>
    </lineage>
</organism>
<feature type="region of interest" description="Disordered" evidence="1">
    <location>
        <begin position="1"/>
        <end position="87"/>
    </location>
</feature>
<proteinExistence type="predicted"/>
<dbReference type="RefSeq" id="XP_027608063.1">
    <property type="nucleotide sequence ID" value="XM_027752262.1"/>
</dbReference>
<evidence type="ECO:0000256" key="1">
    <source>
        <dbReference type="SAM" id="MobiDB-lite"/>
    </source>
</evidence>
<accession>A0A401G4R9</accession>
<gene>
    <name evidence="2" type="ORF">SCP_0100220</name>
</gene>